<dbReference type="PANTHER" id="PTHR43693">
    <property type="entry name" value="PROTEIN PHOSPHATASE CHEZ"/>
    <property type="match status" value="1"/>
</dbReference>
<dbReference type="Gene3D" id="3.40.1550.10">
    <property type="entry name" value="CheC-like"/>
    <property type="match status" value="1"/>
</dbReference>
<dbReference type="Pfam" id="PF13690">
    <property type="entry name" value="CheX"/>
    <property type="match status" value="1"/>
</dbReference>
<organism evidence="5">
    <name type="scientific">Liquorilactobacillus cacaonum</name>
    <dbReference type="NCBI Taxonomy" id="483012"/>
    <lineage>
        <taxon>Bacteria</taxon>
        <taxon>Bacillati</taxon>
        <taxon>Bacillota</taxon>
        <taxon>Bacilli</taxon>
        <taxon>Lactobacillales</taxon>
        <taxon>Lactobacillaceae</taxon>
        <taxon>Liquorilactobacillus</taxon>
    </lineage>
</organism>
<dbReference type="InterPro" id="IPR050992">
    <property type="entry name" value="CheZ_family_phosphatases"/>
</dbReference>
<dbReference type="SUPFAM" id="SSF103039">
    <property type="entry name" value="CheC-like"/>
    <property type="match status" value="1"/>
</dbReference>
<keyword evidence="2" id="KW-0378">Hydrolase</keyword>
<evidence type="ECO:0000259" key="3">
    <source>
        <dbReference type="Pfam" id="PF04509"/>
    </source>
</evidence>
<dbReference type="InterPro" id="IPR007597">
    <property type="entry name" value="CheC"/>
</dbReference>
<dbReference type="InterPro" id="IPR028051">
    <property type="entry name" value="CheX-like_dom"/>
</dbReference>
<dbReference type="CDD" id="cd17909">
    <property type="entry name" value="CheC_ClassI"/>
    <property type="match status" value="1"/>
</dbReference>
<accession>A0A0A7RGU0</accession>
<keyword evidence="1" id="KW-0145">Chemotaxis</keyword>
<dbReference type="GO" id="GO:0006935">
    <property type="term" value="P:chemotaxis"/>
    <property type="evidence" value="ECO:0007669"/>
    <property type="project" value="UniProtKB-KW"/>
</dbReference>
<proteinExistence type="predicted"/>
<evidence type="ECO:0000256" key="1">
    <source>
        <dbReference type="ARBA" id="ARBA00022500"/>
    </source>
</evidence>
<protein>
    <submittedName>
        <fullName evidence="5">Chemotaxis protein CheC</fullName>
    </submittedName>
</protein>
<dbReference type="GO" id="GO:0016787">
    <property type="term" value="F:hydrolase activity"/>
    <property type="evidence" value="ECO:0007669"/>
    <property type="project" value="UniProtKB-KW"/>
</dbReference>
<dbReference type="Pfam" id="PF04509">
    <property type="entry name" value="CheC"/>
    <property type="match status" value="1"/>
</dbReference>
<feature type="domain" description="Chemotaxis phosphatase CheX-like" evidence="4">
    <location>
        <begin position="65"/>
        <end position="135"/>
    </location>
</feature>
<name>A0A0A7RGU0_9LACO</name>
<dbReference type="PANTHER" id="PTHR43693:SF1">
    <property type="entry name" value="PROTEIN PHOSPHATASE CHEZ"/>
    <property type="match status" value="1"/>
</dbReference>
<evidence type="ECO:0000256" key="2">
    <source>
        <dbReference type="ARBA" id="ARBA00022801"/>
    </source>
</evidence>
<reference evidence="5" key="1">
    <citation type="journal article" date="2014" name="Appl. Environ. Microbiol.">
        <title>Detection and genomic characterization of motility in Lactobacillus curvatus: confirmation of motility in a species outside the Lactobacillus salivarius clade.</title>
        <authorList>
            <person name="Cousin F.J."/>
            <person name="Lynch S.M."/>
            <person name="Harris H.M."/>
            <person name="McCann A."/>
            <person name="Lynch D.B."/>
            <person name="Neville B.A."/>
            <person name="Irisawa T."/>
            <person name="Okada S."/>
            <person name="Endo A."/>
            <person name="O'Toole P.W."/>
        </authorList>
    </citation>
    <scope>NUCLEOTIDE SEQUENCE</scope>
    <source>
        <strain evidence="5">DSM 21116</strain>
    </source>
</reference>
<feature type="domain" description="CheC-like protein" evidence="3">
    <location>
        <begin position="7"/>
        <end position="42"/>
    </location>
</feature>
<dbReference type="InterPro" id="IPR028976">
    <property type="entry name" value="CheC-like_sf"/>
</dbReference>
<dbReference type="EMBL" id="KM886861">
    <property type="protein sequence ID" value="AJA33804.1"/>
    <property type="molecule type" value="Genomic_DNA"/>
</dbReference>
<evidence type="ECO:0000313" key="5">
    <source>
        <dbReference type="EMBL" id="AJA33804.1"/>
    </source>
</evidence>
<sequence>MEYSDTELDAIKEIINIGGGNAATSISQLVNQKINMRVPEISFFSYHELFKEIYLEDDEVQATISNFSGDYSGVFLLVIPDKSVGKLVKLLLGEDEAAGELEISAISELTNIVTNSFLSAIEGLLNAEIQTSVPRTQEDYFGAIISSSYLALEHYDDQLMIMRNEFIYADEKIDSSLFLIPEQGVLNKMIESLRI</sequence>
<dbReference type="AlphaFoldDB" id="A0A0A7RGU0"/>
<gene>
    <name evidence="5" type="primary">cheC</name>
</gene>
<evidence type="ECO:0000259" key="4">
    <source>
        <dbReference type="Pfam" id="PF13690"/>
    </source>
</evidence>